<comment type="function">
    <text evidence="1 6">Removes the N-terminal methionine from nascent proteins. The N-terminal methionine is often cleaved when the second residue in the primary sequence is small and uncharged (Met-Ala-, Cys, Gly, Pro, Ser, Thr, or Val). Requires deformylation of the N(alpha)-formylated initiator methionine before it can be hydrolyzed.</text>
</comment>
<dbReference type="SUPFAM" id="SSF55920">
    <property type="entry name" value="Creatinase/aminopeptidase"/>
    <property type="match status" value="1"/>
</dbReference>
<gene>
    <name evidence="6" type="primary">map</name>
    <name evidence="9" type="ORF">A3A63_03505</name>
</gene>
<dbReference type="AlphaFoldDB" id="A0A1F6B3F7"/>
<dbReference type="NCBIfam" id="TIGR00500">
    <property type="entry name" value="met_pdase_I"/>
    <property type="match status" value="1"/>
</dbReference>
<name>A0A1F6B3F7_9BACT</name>
<dbReference type="GO" id="GO:0046872">
    <property type="term" value="F:metal ion binding"/>
    <property type="evidence" value="ECO:0007669"/>
    <property type="project" value="UniProtKB-UniRule"/>
</dbReference>
<feature type="binding site" evidence="6">
    <location>
        <position position="172"/>
    </location>
    <ligand>
        <name>a divalent metal cation</name>
        <dbReference type="ChEBI" id="CHEBI:60240"/>
        <label>2</label>
        <note>catalytic</note>
    </ligand>
</feature>
<dbReference type="InterPro" id="IPR001714">
    <property type="entry name" value="Pept_M24_MAP"/>
</dbReference>
<evidence type="ECO:0000256" key="5">
    <source>
        <dbReference type="ARBA" id="ARBA00022801"/>
    </source>
</evidence>
<dbReference type="Gene3D" id="3.90.230.10">
    <property type="entry name" value="Creatinase/methionine aminopeptidase superfamily"/>
    <property type="match status" value="1"/>
</dbReference>
<dbReference type="EC" id="3.4.11.18" evidence="6 7"/>
<comment type="similarity">
    <text evidence="6">Belongs to the peptidase M24A family. Methionine aminopeptidase type 1 subfamily.</text>
</comment>
<sequence length="257" mass="27206">MIDKKTKQEIAIMREGGGKLGSILQQLLAGAEAGVSLIDIDSLAGKLIKEAGATPSFTSVKGYKWPTCLCVNNVVVHGIPTGYILRDGDVLTIDIGLVFGGFHTDTAWTKIVGCDVAPNKAEKERFLKVGQDALWKAVDLARIGNHVGDISSSNQTIIEAAGYGIVKSLVGHGVGRELHEDPQVPNYVRGEAANTYQFGGGETIAIEPIYAMGGGSVVYDNDDGWTIATRDKSLAAVFEHSVAIIEDGPLILTKATV</sequence>
<dbReference type="InterPro" id="IPR036005">
    <property type="entry name" value="Creatinase/aminopeptidase-like"/>
</dbReference>
<comment type="subunit">
    <text evidence="6">Monomer.</text>
</comment>
<dbReference type="EMBL" id="MFJX01000011">
    <property type="protein sequence ID" value="OGG31460.1"/>
    <property type="molecule type" value="Genomic_DNA"/>
</dbReference>
<dbReference type="PANTHER" id="PTHR43330">
    <property type="entry name" value="METHIONINE AMINOPEPTIDASE"/>
    <property type="match status" value="1"/>
</dbReference>
<feature type="binding site" evidence="6">
    <location>
        <position position="239"/>
    </location>
    <ligand>
        <name>a divalent metal cation</name>
        <dbReference type="ChEBI" id="CHEBI:60240"/>
        <label>2</label>
        <note>catalytic</note>
    </ligand>
</feature>
<dbReference type="InterPro" id="IPR000994">
    <property type="entry name" value="Pept_M24"/>
</dbReference>
<feature type="binding site" evidence="6">
    <location>
        <position position="239"/>
    </location>
    <ligand>
        <name>a divalent metal cation</name>
        <dbReference type="ChEBI" id="CHEBI:60240"/>
        <label>1</label>
    </ligand>
</feature>
<evidence type="ECO:0000259" key="8">
    <source>
        <dbReference type="Pfam" id="PF00557"/>
    </source>
</evidence>
<reference evidence="9 10" key="1">
    <citation type="journal article" date="2016" name="Nat. Commun.">
        <title>Thousands of microbial genomes shed light on interconnected biogeochemical processes in an aquifer system.</title>
        <authorList>
            <person name="Anantharaman K."/>
            <person name="Brown C.T."/>
            <person name="Hug L.A."/>
            <person name="Sharon I."/>
            <person name="Castelle C.J."/>
            <person name="Probst A.J."/>
            <person name="Thomas B.C."/>
            <person name="Singh A."/>
            <person name="Wilkins M.J."/>
            <person name="Karaoz U."/>
            <person name="Brodie E.L."/>
            <person name="Williams K.H."/>
            <person name="Hubbard S.S."/>
            <person name="Banfield J.F."/>
        </authorList>
    </citation>
    <scope>NUCLEOTIDE SEQUENCE [LARGE SCALE GENOMIC DNA]</scope>
</reference>
<keyword evidence="4 6" id="KW-0479">Metal-binding</keyword>
<dbReference type="PRINTS" id="PR00599">
    <property type="entry name" value="MAPEPTIDASE"/>
</dbReference>
<evidence type="ECO:0000256" key="3">
    <source>
        <dbReference type="ARBA" id="ARBA00022670"/>
    </source>
</evidence>
<feature type="binding site" evidence="6">
    <location>
        <position position="94"/>
    </location>
    <ligand>
        <name>a divalent metal cation</name>
        <dbReference type="ChEBI" id="CHEBI:60240"/>
        <label>1</label>
    </ligand>
</feature>
<evidence type="ECO:0000313" key="10">
    <source>
        <dbReference type="Proteomes" id="UP000176450"/>
    </source>
</evidence>
<feature type="binding site" evidence="6">
    <location>
        <position position="77"/>
    </location>
    <ligand>
        <name>substrate</name>
    </ligand>
</feature>
<evidence type="ECO:0000256" key="6">
    <source>
        <dbReference type="HAMAP-Rule" id="MF_01974"/>
    </source>
</evidence>
<dbReference type="GO" id="GO:0004239">
    <property type="term" value="F:initiator methionyl aminopeptidase activity"/>
    <property type="evidence" value="ECO:0007669"/>
    <property type="project" value="UniProtKB-UniRule"/>
</dbReference>
<dbReference type="PANTHER" id="PTHR43330:SF27">
    <property type="entry name" value="METHIONINE AMINOPEPTIDASE"/>
    <property type="match status" value="1"/>
</dbReference>
<organism evidence="9 10">
    <name type="scientific">Candidatus Gottesmanbacteria bacterium RIFCSPLOWO2_01_FULL_46_9</name>
    <dbReference type="NCBI Taxonomy" id="1798394"/>
    <lineage>
        <taxon>Bacteria</taxon>
        <taxon>Candidatus Gottesmaniibacteriota</taxon>
    </lineage>
</organism>
<proteinExistence type="inferred from homology"/>
<keyword evidence="3 6" id="KW-0645">Protease</keyword>
<feature type="binding site" evidence="6">
    <location>
        <position position="105"/>
    </location>
    <ligand>
        <name>a divalent metal cation</name>
        <dbReference type="ChEBI" id="CHEBI:60240"/>
        <label>2</label>
        <note>catalytic</note>
    </ligand>
</feature>
<comment type="catalytic activity">
    <reaction evidence="6 7">
        <text>Release of N-terminal amino acids, preferentially methionine, from peptides and arylamides.</text>
        <dbReference type="EC" id="3.4.11.18"/>
    </reaction>
</comment>
<dbReference type="GO" id="GO:0006508">
    <property type="term" value="P:proteolysis"/>
    <property type="evidence" value="ECO:0007669"/>
    <property type="project" value="UniProtKB-KW"/>
</dbReference>
<evidence type="ECO:0000256" key="1">
    <source>
        <dbReference type="ARBA" id="ARBA00002521"/>
    </source>
</evidence>
<dbReference type="GO" id="GO:0070006">
    <property type="term" value="F:metalloaminopeptidase activity"/>
    <property type="evidence" value="ECO:0007669"/>
    <property type="project" value="UniProtKB-UniRule"/>
</dbReference>
<dbReference type="InterPro" id="IPR002467">
    <property type="entry name" value="Pept_M24A_MAP1"/>
</dbReference>
<dbReference type="GO" id="GO:0005829">
    <property type="term" value="C:cytosol"/>
    <property type="evidence" value="ECO:0007669"/>
    <property type="project" value="TreeGrafter"/>
</dbReference>
<feature type="binding site" evidence="6">
    <location>
        <position position="207"/>
    </location>
    <ligand>
        <name>a divalent metal cation</name>
        <dbReference type="ChEBI" id="CHEBI:60240"/>
        <label>2</label>
        <note>catalytic</note>
    </ligand>
</feature>
<evidence type="ECO:0000313" key="9">
    <source>
        <dbReference type="EMBL" id="OGG31460.1"/>
    </source>
</evidence>
<accession>A0A1F6B3F7</accession>
<keyword evidence="5 6" id="KW-0378">Hydrolase</keyword>
<dbReference type="Proteomes" id="UP000176450">
    <property type="component" value="Unassembled WGS sequence"/>
</dbReference>
<comment type="cofactor">
    <cofactor evidence="6">
        <name>Co(2+)</name>
        <dbReference type="ChEBI" id="CHEBI:48828"/>
    </cofactor>
    <cofactor evidence="6">
        <name>Zn(2+)</name>
        <dbReference type="ChEBI" id="CHEBI:29105"/>
    </cofactor>
    <cofactor evidence="6">
        <name>Mn(2+)</name>
        <dbReference type="ChEBI" id="CHEBI:29035"/>
    </cofactor>
    <cofactor evidence="6">
        <name>Fe(2+)</name>
        <dbReference type="ChEBI" id="CHEBI:29033"/>
    </cofactor>
    <text evidence="6">Binds 2 divalent metal cations per subunit. Has a high-affinity and a low affinity metal-binding site. The true nature of the physiological cofactor is under debate. The enzyme is active with cobalt, zinc, manganese or divalent iron ions. Most likely, methionine aminopeptidases function as mononuclear Fe(2+)-metalloproteases under physiological conditions, and the catalytically relevant metal-binding site has been assigned to the histidine-containing high-affinity site.</text>
</comment>
<protein>
    <recommendedName>
        <fullName evidence="6 7">Methionine aminopeptidase</fullName>
        <shortName evidence="6">MAP</shortName>
        <shortName evidence="6">MetAP</shortName>
        <ecNumber evidence="6 7">3.4.11.18</ecNumber>
    </recommendedName>
    <alternativeName>
        <fullName evidence="6">Peptidase M</fullName>
    </alternativeName>
</protein>
<feature type="binding site" evidence="6">
    <location>
        <position position="105"/>
    </location>
    <ligand>
        <name>a divalent metal cation</name>
        <dbReference type="ChEBI" id="CHEBI:60240"/>
        <label>1</label>
    </ligand>
</feature>
<dbReference type="HAMAP" id="MF_01974">
    <property type="entry name" value="MetAP_1"/>
    <property type="match status" value="1"/>
</dbReference>
<evidence type="ECO:0000256" key="7">
    <source>
        <dbReference type="RuleBase" id="RU003653"/>
    </source>
</evidence>
<feature type="binding site" evidence="6">
    <location>
        <position position="179"/>
    </location>
    <ligand>
        <name>substrate</name>
    </ligand>
</feature>
<comment type="caution">
    <text evidence="9">The sequence shown here is derived from an EMBL/GenBank/DDBJ whole genome shotgun (WGS) entry which is preliminary data.</text>
</comment>
<evidence type="ECO:0000256" key="2">
    <source>
        <dbReference type="ARBA" id="ARBA00022438"/>
    </source>
</evidence>
<feature type="domain" description="Peptidase M24" evidence="8">
    <location>
        <begin position="12"/>
        <end position="244"/>
    </location>
</feature>
<evidence type="ECO:0000256" key="4">
    <source>
        <dbReference type="ARBA" id="ARBA00022723"/>
    </source>
</evidence>
<dbReference type="Pfam" id="PF00557">
    <property type="entry name" value="Peptidase_M24"/>
    <property type="match status" value="1"/>
</dbReference>
<keyword evidence="2 6" id="KW-0031">Aminopeptidase</keyword>